<comment type="caution">
    <text evidence="3">The sequence shown here is derived from an EMBL/GenBank/DDBJ whole genome shotgun (WGS) entry which is preliminary data.</text>
</comment>
<dbReference type="SUPFAM" id="SSF101898">
    <property type="entry name" value="NHL repeat"/>
    <property type="match status" value="1"/>
</dbReference>
<sequence>MNLMKFIVSLYNDKNSNGKVDPTSEILRNTSGYIILEDVTTIPNSHHGYTATIVNGIATFTDIGPRSSNNVFSTMSYNIYTTSIAPDTVVADSIPASLTGSSPSYIKFSATTLANLAVPLNCTKPEEYPKQLSINSNSQKTETYNYPIKYNLDLSSGATIQSRVFNDKDKDGVFNNSDTLIPNIYLTLKGFINSTTITECISRPTISTTTISNDAITTFKIKNPGTYYLYETNTPLFGSVADSVFDSEYDPPIINSLPTTQRQYKISVTSNQINTNSTISIDFGHGYFSSYPNNNVTYLSLYKNDTAPTTVTSLDIVTGSKYSEALYSGKKLNALGFNSREGLIYACDNTQNKPTKYYRIENDTNKTISEVNFLIDKSSESKWIPINSLISTMGCFDPLGNYYINQMDPGSILSLLIGLSISCQKINLNPFSLKYGYVYPFTLPSISLLGINLYPFSDWIWNKLDNKLYAFNKNSNQVVSFTLDSSLNVTLNNITTDITGILSSLPLLDKKTNIVGMIFDPIGSMYLIDSNFNLYRVFLNTPGSKTIEYMTKFSNLEGTGDGASSGEMPILIDFGNAPEDGSTSNSANYKSSLKSSSNGPRHSITNKIFLGNTVLPEADVTTEINPIDNDSLLTSLLVLDPHARVFTIPSIIYNNTGKTANLYAWLDFNTNGIFEVNECFSTTIASSSKKQSVNLSFNKIDNTFPSKKNTYLRIRLTSDNLSIGSATGTSEDPRSLGPASDGEVEDYRLVLQPSPVINCIKSVYPSASVVIGDTLTYTMTISNSGSVYVSNLVVTNTLPNSTKWVSGVYSRNNIITTIVSDNLLALGVTIPTLNPHEYIIFTYTVTVI</sequence>
<evidence type="ECO:0000313" key="4">
    <source>
        <dbReference type="Proteomes" id="UP000215694"/>
    </source>
</evidence>
<accession>A0A371J9C0</accession>
<evidence type="ECO:0000259" key="1">
    <source>
        <dbReference type="Pfam" id="PF01345"/>
    </source>
</evidence>
<dbReference type="Proteomes" id="UP000215694">
    <property type="component" value="Unassembled WGS sequence"/>
</dbReference>
<organism evidence="3 4">
    <name type="scientific">Romboutsia weinsteinii</name>
    <dbReference type="NCBI Taxonomy" id="2020949"/>
    <lineage>
        <taxon>Bacteria</taxon>
        <taxon>Bacillati</taxon>
        <taxon>Bacillota</taxon>
        <taxon>Clostridia</taxon>
        <taxon>Peptostreptococcales</taxon>
        <taxon>Peptostreptococcaceae</taxon>
        <taxon>Romboutsia</taxon>
    </lineage>
</organism>
<feature type="domain" description="DUF11" evidence="1">
    <location>
        <begin position="765"/>
        <end position="847"/>
    </location>
</feature>
<dbReference type="AlphaFoldDB" id="A0A371J9C0"/>
<dbReference type="InterPro" id="IPR013783">
    <property type="entry name" value="Ig-like_fold"/>
</dbReference>
<proteinExistence type="predicted"/>
<dbReference type="EMBL" id="NOJY02000002">
    <property type="protein sequence ID" value="RDY29362.1"/>
    <property type="molecule type" value="Genomic_DNA"/>
</dbReference>
<feature type="domain" description="GEVED" evidence="2">
    <location>
        <begin position="661"/>
        <end position="749"/>
    </location>
</feature>
<name>A0A371J9C0_9FIRM</name>
<evidence type="ECO:0000313" key="3">
    <source>
        <dbReference type="EMBL" id="RDY29362.1"/>
    </source>
</evidence>
<dbReference type="InterPro" id="IPR045474">
    <property type="entry name" value="GEVED"/>
</dbReference>
<dbReference type="Gene3D" id="2.60.40.10">
    <property type="entry name" value="Immunoglobulins"/>
    <property type="match status" value="1"/>
</dbReference>
<protein>
    <submittedName>
        <fullName evidence="3">DUF11 domain-containing protein</fullName>
    </submittedName>
</protein>
<dbReference type="InterPro" id="IPR001434">
    <property type="entry name" value="OmcB-like_DUF11"/>
</dbReference>
<dbReference type="Pfam" id="PF20009">
    <property type="entry name" value="GEVED"/>
    <property type="match status" value="1"/>
</dbReference>
<gene>
    <name evidence="3" type="ORF">CHL78_001295</name>
</gene>
<evidence type="ECO:0000259" key="2">
    <source>
        <dbReference type="Pfam" id="PF20009"/>
    </source>
</evidence>
<reference evidence="3 4" key="1">
    <citation type="journal article" date="2017" name="Genome Announc.">
        <title>Draft Genome Sequence of Romboutsia weinsteinii sp. nov. Strain CCRI-19649(T) Isolated from Surface Water.</title>
        <authorList>
            <person name="Maheux A.F."/>
            <person name="Boudreau D.K."/>
            <person name="Berube E."/>
            <person name="Boissinot M."/>
            <person name="Cantin P."/>
            <person name="Raymond F."/>
            <person name="Corbeil J."/>
            <person name="Omar R.F."/>
            <person name="Bergeron M.G."/>
        </authorList>
    </citation>
    <scope>NUCLEOTIDE SEQUENCE [LARGE SCALE GENOMIC DNA]</scope>
    <source>
        <strain evidence="3 4">CCRI-19649</strain>
    </source>
</reference>
<keyword evidence="4" id="KW-1185">Reference proteome</keyword>
<dbReference type="Pfam" id="PF01345">
    <property type="entry name" value="DUF11"/>
    <property type="match status" value="1"/>
</dbReference>
<dbReference type="NCBIfam" id="TIGR01451">
    <property type="entry name" value="B_ant_repeat"/>
    <property type="match status" value="1"/>
</dbReference>
<dbReference type="InterPro" id="IPR047589">
    <property type="entry name" value="DUF11_rpt"/>
</dbReference>